<keyword evidence="3" id="KW-0723">Serine/threonine-protein kinase</keyword>
<feature type="domain" description="Protein kinase" evidence="13">
    <location>
        <begin position="118"/>
        <end position="427"/>
    </location>
</feature>
<dbReference type="InterPro" id="IPR000719">
    <property type="entry name" value="Prot_kinase_dom"/>
</dbReference>
<evidence type="ECO:0000313" key="16">
    <source>
        <dbReference type="EMBL" id="CAD7424872.1"/>
    </source>
</evidence>
<evidence type="ECO:0000256" key="4">
    <source>
        <dbReference type="ARBA" id="ARBA00022553"/>
    </source>
</evidence>
<dbReference type="Gene3D" id="3.30.60.20">
    <property type="match status" value="1"/>
</dbReference>
<evidence type="ECO:0000256" key="8">
    <source>
        <dbReference type="ARBA" id="ARBA00022771"/>
    </source>
</evidence>
<feature type="domain" description="AGC-kinase C-terminal" evidence="15">
    <location>
        <begin position="320"/>
        <end position="427"/>
    </location>
</feature>
<dbReference type="EMBL" id="OB792849">
    <property type="protein sequence ID" value="CAD7424872.1"/>
    <property type="molecule type" value="Genomic_DNA"/>
</dbReference>
<dbReference type="SMART" id="SM00109">
    <property type="entry name" value="C1"/>
    <property type="match status" value="1"/>
</dbReference>
<dbReference type="PROSITE" id="PS00107">
    <property type="entry name" value="PROTEIN_KINASE_ATP"/>
    <property type="match status" value="1"/>
</dbReference>
<dbReference type="GO" id="GO:0004697">
    <property type="term" value="F:diacylglycerol-dependent serine/threonine kinase activity"/>
    <property type="evidence" value="ECO:0007669"/>
    <property type="project" value="UniProtKB-EC"/>
</dbReference>
<keyword evidence="11 12" id="KW-0067">ATP-binding</keyword>
<keyword evidence="4" id="KW-0597">Phosphoprotein</keyword>
<dbReference type="Gene3D" id="1.10.510.10">
    <property type="entry name" value="Transferase(Phosphotransferase) domain 1"/>
    <property type="match status" value="2"/>
</dbReference>
<evidence type="ECO:0000259" key="14">
    <source>
        <dbReference type="PROSITE" id="PS50081"/>
    </source>
</evidence>
<evidence type="ECO:0000256" key="6">
    <source>
        <dbReference type="ARBA" id="ARBA00022723"/>
    </source>
</evidence>
<reference evidence="16" key="1">
    <citation type="submission" date="2020-11" db="EMBL/GenBank/DDBJ databases">
        <authorList>
            <person name="Tran Van P."/>
        </authorList>
    </citation>
    <scope>NUCLEOTIDE SEQUENCE</scope>
</reference>
<dbReference type="Pfam" id="PF00433">
    <property type="entry name" value="Pkinase_C"/>
    <property type="match status" value="1"/>
</dbReference>
<dbReference type="EC" id="2.7.11.13" evidence="2"/>
<dbReference type="FunFam" id="3.30.60.20:FF:000012">
    <property type="entry name" value="Protein kinase C"/>
    <property type="match status" value="1"/>
</dbReference>
<dbReference type="InterPro" id="IPR000961">
    <property type="entry name" value="AGC-kinase_C"/>
</dbReference>
<evidence type="ECO:0000256" key="10">
    <source>
        <dbReference type="ARBA" id="ARBA00022833"/>
    </source>
</evidence>
<dbReference type="SMART" id="SM00133">
    <property type="entry name" value="S_TK_X"/>
    <property type="match status" value="2"/>
</dbReference>
<dbReference type="Gene3D" id="3.30.200.20">
    <property type="entry name" value="Phosphorylase Kinase, domain 1"/>
    <property type="match status" value="2"/>
</dbReference>
<dbReference type="CDD" id="cd20794">
    <property type="entry name" value="C1_aPKC"/>
    <property type="match status" value="1"/>
</dbReference>
<dbReference type="InterPro" id="IPR017892">
    <property type="entry name" value="Pkinase_C"/>
</dbReference>
<dbReference type="InterPro" id="IPR020454">
    <property type="entry name" value="DAG/PE-bd"/>
</dbReference>
<keyword evidence="10" id="KW-0862">Zinc</keyword>
<proteinExistence type="inferred from homology"/>
<evidence type="ECO:0000259" key="13">
    <source>
        <dbReference type="PROSITE" id="PS50011"/>
    </source>
</evidence>
<dbReference type="InterPro" id="IPR046349">
    <property type="entry name" value="C1-like_sf"/>
</dbReference>
<dbReference type="PRINTS" id="PR00008">
    <property type="entry name" value="DAGPEDOMAIN"/>
</dbReference>
<feature type="binding site" evidence="12">
    <location>
        <position position="151"/>
    </location>
    <ligand>
        <name>ATP</name>
        <dbReference type="ChEBI" id="CHEBI:30616"/>
    </ligand>
</feature>
<sequence>MCYLFLVPVFPNVPPAPGMPCQGEDRSIYRRGARRWRKLYRVNGHIFQAKRFNRRAFCAFCQDRIWGLGRQGFKCIQCKLLVHKKCHKLVQKPCSNEQVEPIALEQTGSQRQYSLIDFELIRVIGRGSYAKVLMVELKKTRRIYAMKVIKKALVTDDEDIDWVQTEKHVFETASNHPFLVGLHSCFQTPSRLFFVIEFVRGGDLMFHMQRQRRLPEEHARFYAAEISLALNFLHDKGVLLYEMLAGRSPFDIAGASENPDQNTEDYLFQVILEKTIRIPRSLSVKAASVLKGFLNKNPADRLGCHRETGFLDIVNHPFFKSIDWELLNQKHIIPPYTPPLESEVDLDNFDPQFTLELLEQKQVPPPYKPRLESDRDLANFPPEFTDEPVHLTPDDTHPILTTVLTFFERGKNFLSPTYSMNLGKFYA</sequence>
<evidence type="ECO:0000256" key="12">
    <source>
        <dbReference type="PROSITE-ProRule" id="PRU10141"/>
    </source>
</evidence>
<evidence type="ECO:0000259" key="15">
    <source>
        <dbReference type="PROSITE" id="PS51285"/>
    </source>
</evidence>
<name>A0A7R9E231_9NEOP</name>
<dbReference type="SUPFAM" id="SSF57889">
    <property type="entry name" value="Cysteine-rich domain"/>
    <property type="match status" value="1"/>
</dbReference>
<comment type="similarity">
    <text evidence="1">Belongs to the protein kinase superfamily. AGC Ser/Thr protein kinase family. PKC subfamily.</text>
</comment>
<dbReference type="InterPro" id="IPR011009">
    <property type="entry name" value="Kinase-like_dom_sf"/>
</dbReference>
<evidence type="ECO:0000256" key="2">
    <source>
        <dbReference type="ARBA" id="ARBA00012429"/>
    </source>
</evidence>
<keyword evidence="7 12" id="KW-0547">Nucleotide-binding</keyword>
<dbReference type="PROSITE" id="PS00479">
    <property type="entry name" value="ZF_DAG_PE_1"/>
    <property type="match status" value="1"/>
</dbReference>
<dbReference type="Pfam" id="PF00130">
    <property type="entry name" value="C1_1"/>
    <property type="match status" value="1"/>
</dbReference>
<dbReference type="PROSITE" id="PS50081">
    <property type="entry name" value="ZF_DAG_PE_2"/>
    <property type="match status" value="1"/>
</dbReference>
<evidence type="ECO:0000256" key="3">
    <source>
        <dbReference type="ARBA" id="ARBA00022527"/>
    </source>
</evidence>
<evidence type="ECO:0000256" key="9">
    <source>
        <dbReference type="ARBA" id="ARBA00022777"/>
    </source>
</evidence>
<gene>
    <name evidence="16" type="ORF">TMSB3V08_LOCUS1797</name>
</gene>
<dbReference type="Pfam" id="PF00069">
    <property type="entry name" value="Pkinase"/>
    <property type="match status" value="1"/>
</dbReference>
<keyword evidence="5" id="KW-0808">Transferase</keyword>
<evidence type="ECO:0000256" key="5">
    <source>
        <dbReference type="ARBA" id="ARBA00022679"/>
    </source>
</evidence>
<dbReference type="FunFam" id="3.30.200.20:FF:000070">
    <property type="entry name" value="Protein kinase C"/>
    <property type="match status" value="1"/>
</dbReference>
<dbReference type="AlphaFoldDB" id="A0A7R9E231"/>
<dbReference type="GO" id="GO:0008270">
    <property type="term" value="F:zinc ion binding"/>
    <property type="evidence" value="ECO:0007669"/>
    <property type="project" value="UniProtKB-KW"/>
</dbReference>
<dbReference type="FunFam" id="1.10.510.10:FF:001922">
    <property type="entry name" value="Protein kinase, putative"/>
    <property type="match status" value="1"/>
</dbReference>
<dbReference type="InterPro" id="IPR017441">
    <property type="entry name" value="Protein_kinase_ATP_BS"/>
</dbReference>
<dbReference type="PROSITE" id="PS51285">
    <property type="entry name" value="AGC_KINASE_CTER"/>
    <property type="match status" value="1"/>
</dbReference>
<keyword evidence="8" id="KW-0863">Zinc-finger</keyword>
<evidence type="ECO:0000256" key="1">
    <source>
        <dbReference type="ARBA" id="ARBA00005490"/>
    </source>
</evidence>
<feature type="domain" description="Phorbol-ester/DAG-type" evidence="14">
    <location>
        <begin position="44"/>
        <end position="94"/>
    </location>
</feature>
<protein>
    <recommendedName>
        <fullName evidence="2">protein kinase C</fullName>
        <ecNumber evidence="2">2.7.11.13</ecNumber>
    </recommendedName>
</protein>
<accession>A0A7R9E231</accession>
<dbReference type="GO" id="GO:0005524">
    <property type="term" value="F:ATP binding"/>
    <property type="evidence" value="ECO:0007669"/>
    <property type="project" value="UniProtKB-UniRule"/>
</dbReference>
<evidence type="ECO:0000256" key="11">
    <source>
        <dbReference type="ARBA" id="ARBA00022840"/>
    </source>
</evidence>
<evidence type="ECO:0000256" key="7">
    <source>
        <dbReference type="ARBA" id="ARBA00022741"/>
    </source>
</evidence>
<dbReference type="PROSITE" id="PS50011">
    <property type="entry name" value="PROTEIN_KINASE_DOM"/>
    <property type="match status" value="1"/>
</dbReference>
<keyword evidence="9" id="KW-0418">Kinase</keyword>
<dbReference type="InterPro" id="IPR002219">
    <property type="entry name" value="PKC_DAG/PE"/>
</dbReference>
<dbReference type="PANTHER" id="PTHR24351">
    <property type="entry name" value="RIBOSOMAL PROTEIN S6 KINASE"/>
    <property type="match status" value="1"/>
</dbReference>
<keyword evidence="6" id="KW-0479">Metal-binding</keyword>
<organism evidence="16">
    <name type="scientific">Timema monikensis</name>
    <dbReference type="NCBI Taxonomy" id="170555"/>
    <lineage>
        <taxon>Eukaryota</taxon>
        <taxon>Metazoa</taxon>
        <taxon>Ecdysozoa</taxon>
        <taxon>Arthropoda</taxon>
        <taxon>Hexapoda</taxon>
        <taxon>Insecta</taxon>
        <taxon>Pterygota</taxon>
        <taxon>Neoptera</taxon>
        <taxon>Polyneoptera</taxon>
        <taxon>Phasmatodea</taxon>
        <taxon>Timematodea</taxon>
        <taxon>Timematoidea</taxon>
        <taxon>Timematidae</taxon>
        <taxon>Timema</taxon>
    </lineage>
</organism>
<dbReference type="SUPFAM" id="SSF56112">
    <property type="entry name" value="Protein kinase-like (PK-like)"/>
    <property type="match status" value="1"/>
</dbReference>